<dbReference type="PANTHER" id="PTHR33545">
    <property type="entry name" value="UPF0750 MEMBRANE PROTEIN YITT-RELATED"/>
    <property type="match status" value="1"/>
</dbReference>
<evidence type="ECO:0000256" key="3">
    <source>
        <dbReference type="ARBA" id="ARBA00022692"/>
    </source>
</evidence>
<evidence type="ECO:0000256" key="4">
    <source>
        <dbReference type="ARBA" id="ARBA00022989"/>
    </source>
</evidence>
<evidence type="ECO:0000313" key="9">
    <source>
        <dbReference type="Proteomes" id="UP000239706"/>
    </source>
</evidence>
<name>A0A2T0B4U7_9CLOT</name>
<keyword evidence="3 6" id="KW-0812">Transmembrane</keyword>
<dbReference type="Proteomes" id="UP000239706">
    <property type="component" value="Unassembled WGS sequence"/>
</dbReference>
<dbReference type="GO" id="GO:0005886">
    <property type="term" value="C:plasma membrane"/>
    <property type="evidence" value="ECO:0007669"/>
    <property type="project" value="UniProtKB-SubCell"/>
</dbReference>
<protein>
    <recommendedName>
        <fullName evidence="7">DUF2179 domain-containing protein</fullName>
    </recommendedName>
</protein>
<dbReference type="InterPro" id="IPR003740">
    <property type="entry name" value="YitT"/>
</dbReference>
<evidence type="ECO:0000256" key="5">
    <source>
        <dbReference type="ARBA" id="ARBA00023136"/>
    </source>
</evidence>
<comment type="subcellular location">
    <subcellularLocation>
        <location evidence="1">Cell membrane</location>
        <topology evidence="1">Multi-pass membrane protein</topology>
    </subcellularLocation>
</comment>
<feature type="transmembrane region" description="Helical" evidence="6">
    <location>
        <begin position="158"/>
        <end position="177"/>
    </location>
</feature>
<dbReference type="InterPro" id="IPR051461">
    <property type="entry name" value="UPF0750_membrane"/>
</dbReference>
<keyword evidence="4 6" id="KW-1133">Transmembrane helix</keyword>
<evidence type="ECO:0000256" key="1">
    <source>
        <dbReference type="ARBA" id="ARBA00004651"/>
    </source>
</evidence>
<evidence type="ECO:0000256" key="2">
    <source>
        <dbReference type="ARBA" id="ARBA00022475"/>
    </source>
</evidence>
<proteinExistence type="predicted"/>
<keyword evidence="2" id="KW-1003">Cell membrane</keyword>
<keyword evidence="5 6" id="KW-0472">Membrane</keyword>
<keyword evidence="9" id="KW-1185">Reference proteome</keyword>
<evidence type="ECO:0000313" key="8">
    <source>
        <dbReference type="EMBL" id="PRR78910.1"/>
    </source>
</evidence>
<evidence type="ECO:0000259" key="7">
    <source>
        <dbReference type="Pfam" id="PF10035"/>
    </source>
</evidence>
<organism evidence="8 9">
    <name type="scientific">Clostridium liquoris</name>
    <dbReference type="NCBI Taxonomy" id="1289519"/>
    <lineage>
        <taxon>Bacteria</taxon>
        <taxon>Bacillati</taxon>
        <taxon>Bacillota</taxon>
        <taxon>Clostridia</taxon>
        <taxon>Eubacteriales</taxon>
        <taxon>Clostridiaceae</taxon>
        <taxon>Clostridium</taxon>
    </lineage>
</organism>
<dbReference type="EMBL" id="PVXO01000034">
    <property type="protein sequence ID" value="PRR78910.1"/>
    <property type="molecule type" value="Genomic_DNA"/>
</dbReference>
<evidence type="ECO:0000256" key="6">
    <source>
        <dbReference type="SAM" id="Phobius"/>
    </source>
</evidence>
<dbReference type="Pfam" id="PF02588">
    <property type="entry name" value="YitT_membrane"/>
    <property type="match status" value="1"/>
</dbReference>
<comment type="caution">
    <text evidence="8">The sequence shown here is derived from an EMBL/GenBank/DDBJ whole genome shotgun (WGS) entry which is preliminary data.</text>
</comment>
<feature type="transmembrane region" description="Helical" evidence="6">
    <location>
        <begin position="114"/>
        <end position="133"/>
    </location>
</feature>
<feature type="transmembrane region" description="Helical" evidence="6">
    <location>
        <begin position="57"/>
        <end position="77"/>
    </location>
</feature>
<dbReference type="OrthoDB" id="3180973at2"/>
<sequence length="291" mass="32180">MDYSKLSDYINKKSAKNILLIILGTLISAIGINVFLVNAKLLSGGVSGITLIIQYVFKIPAGYTVFAINIPLLYLSYKKMNRKFTVFTIIGTISFSIMLIITTPLKDLIFIDDPLLLCIYGGVLVGAGIGMAFSNHGSTGGFDIVASVLKKKNENLDIGKITFGVNCVIVIIGAFIFEIKSALYTLVSMYITSYMIDIVIKGFDRDKLILIITDKEEEVSKSIMENIKRGVTFLYGEGAYTNKSRKVLYCVVSLSQLPQLKQMVREIDENAFISIIDVSEVEGRGFRKNIS</sequence>
<dbReference type="InterPro" id="IPR019264">
    <property type="entry name" value="DUF2179"/>
</dbReference>
<dbReference type="AlphaFoldDB" id="A0A2T0B4U7"/>
<accession>A0A2T0B4U7</accession>
<feature type="transmembrane region" description="Helical" evidence="6">
    <location>
        <begin position="18"/>
        <end position="37"/>
    </location>
</feature>
<dbReference type="PANTHER" id="PTHR33545:SF5">
    <property type="entry name" value="UPF0750 MEMBRANE PROTEIN YITT"/>
    <property type="match status" value="1"/>
</dbReference>
<dbReference type="Pfam" id="PF10035">
    <property type="entry name" value="DUF2179"/>
    <property type="match status" value="1"/>
</dbReference>
<dbReference type="RefSeq" id="WP_106063367.1">
    <property type="nucleotide sequence ID" value="NZ_PVXO01000034.1"/>
</dbReference>
<dbReference type="Gene3D" id="3.30.70.120">
    <property type="match status" value="1"/>
</dbReference>
<dbReference type="PIRSF" id="PIRSF006483">
    <property type="entry name" value="Membrane_protein_YitT"/>
    <property type="match status" value="1"/>
</dbReference>
<gene>
    <name evidence="8" type="ORF">CLLI_12490</name>
</gene>
<dbReference type="InterPro" id="IPR015867">
    <property type="entry name" value="N-reg_PII/ATP_PRibTrfase_C"/>
</dbReference>
<feature type="transmembrane region" description="Helical" evidence="6">
    <location>
        <begin position="183"/>
        <end position="200"/>
    </location>
</feature>
<feature type="transmembrane region" description="Helical" evidence="6">
    <location>
        <begin position="84"/>
        <end position="102"/>
    </location>
</feature>
<feature type="domain" description="DUF2179" evidence="7">
    <location>
        <begin position="229"/>
        <end position="283"/>
    </location>
</feature>
<dbReference type="CDD" id="cd16380">
    <property type="entry name" value="YitT_C"/>
    <property type="match status" value="1"/>
</dbReference>
<reference evidence="8 9" key="1">
    <citation type="submission" date="2018-03" db="EMBL/GenBank/DDBJ databases">
        <title>Genome sequence of Clostridium liquoris DSM 100320.</title>
        <authorList>
            <person name="Poehlein A."/>
            <person name="Daniel R."/>
        </authorList>
    </citation>
    <scope>NUCLEOTIDE SEQUENCE [LARGE SCALE GENOMIC DNA]</scope>
    <source>
        <strain evidence="8 9">DSM 100320</strain>
    </source>
</reference>